<dbReference type="InterPro" id="IPR022085">
    <property type="entry name" value="OpdG"/>
</dbReference>
<dbReference type="AlphaFoldDB" id="A0AAD4I2H7"/>
<dbReference type="Proteomes" id="UP001197093">
    <property type="component" value="Unassembled WGS sequence"/>
</dbReference>
<protein>
    <submittedName>
        <fullName evidence="2">Uncharacterized protein</fullName>
    </submittedName>
</protein>
<accession>A0AAD4I2H7</accession>
<name>A0AAD4I2H7_9PEZI</name>
<reference evidence="2" key="1">
    <citation type="submission" date="2023-02" db="EMBL/GenBank/DDBJ databases">
        <authorList>
            <person name="Palmer J.M."/>
        </authorList>
    </citation>
    <scope>NUCLEOTIDE SEQUENCE</scope>
    <source>
        <strain evidence="2">FW57</strain>
    </source>
</reference>
<feature type="compositionally biased region" description="Basic and acidic residues" evidence="1">
    <location>
        <begin position="288"/>
        <end position="299"/>
    </location>
</feature>
<evidence type="ECO:0000313" key="3">
    <source>
        <dbReference type="Proteomes" id="UP001197093"/>
    </source>
</evidence>
<dbReference type="Pfam" id="PF12311">
    <property type="entry name" value="DUF3632"/>
    <property type="match status" value="1"/>
</dbReference>
<evidence type="ECO:0000256" key="1">
    <source>
        <dbReference type="SAM" id="MobiDB-lite"/>
    </source>
</evidence>
<dbReference type="PANTHER" id="PTHR38797:SF4">
    <property type="entry name" value="NUCLEAR PORE COMPLEX PROTEIN NUP85"/>
    <property type="match status" value="1"/>
</dbReference>
<evidence type="ECO:0000313" key="2">
    <source>
        <dbReference type="EMBL" id="KAG7289938.1"/>
    </source>
</evidence>
<organism evidence="2 3">
    <name type="scientific">Staphylotrichum longicolle</name>
    <dbReference type="NCBI Taxonomy" id="669026"/>
    <lineage>
        <taxon>Eukaryota</taxon>
        <taxon>Fungi</taxon>
        <taxon>Dikarya</taxon>
        <taxon>Ascomycota</taxon>
        <taxon>Pezizomycotina</taxon>
        <taxon>Sordariomycetes</taxon>
        <taxon>Sordariomycetidae</taxon>
        <taxon>Sordariales</taxon>
        <taxon>Chaetomiaceae</taxon>
        <taxon>Staphylotrichum</taxon>
    </lineage>
</organism>
<dbReference type="EMBL" id="JAHCVI010000002">
    <property type="protein sequence ID" value="KAG7289938.1"/>
    <property type="molecule type" value="Genomic_DNA"/>
</dbReference>
<sequence>MAANINPGVSNEPNQTQGQTDVLSILNAKLKSSGDPDLAVLHEPEETQGEADIIRTFTAALESSHDPATVAAKLADDLRQFFISSESRADADGLLWDLWMVFLSAVWLVPVDHPWHAALVAVIETLHSTGGPVVEFEGSTLDWAKLPNLNEYLFDKWNDPTELEDYSSEDVDAWKRLNSFMSRLLKDEFPRWMVLPYWEISKALETTPQERVVFECYLWVATQWLTKCAHLLRRNMALTEGLDEEAQEAIPTGLLCKGVPPRSLERWNFWRSRLAELASAEPPAGNDGAEKPVPSEREASSLRIAQAIAAMDAATNSA</sequence>
<feature type="region of interest" description="Disordered" evidence="1">
    <location>
        <begin position="280"/>
        <end position="299"/>
    </location>
</feature>
<comment type="caution">
    <text evidence="2">The sequence shown here is derived from an EMBL/GenBank/DDBJ whole genome shotgun (WGS) entry which is preliminary data.</text>
</comment>
<dbReference type="PANTHER" id="PTHR38797">
    <property type="entry name" value="NUCLEAR PORE COMPLEX PROTEIN NUP85-RELATED"/>
    <property type="match status" value="1"/>
</dbReference>
<proteinExistence type="predicted"/>
<keyword evidence="3" id="KW-1185">Reference proteome</keyword>
<dbReference type="InterPro" id="IPR053204">
    <property type="entry name" value="Oxopyrrolidines_Biosynth-assoc"/>
</dbReference>
<gene>
    <name evidence="2" type="ORF">NEMBOFW57_006315</name>
</gene>